<dbReference type="AlphaFoldDB" id="A0ABD6ENX0"/>
<dbReference type="PANTHER" id="PTHR20371">
    <property type="entry name" value="ENOLASE-PHOSPHATASE E1"/>
    <property type="match status" value="1"/>
</dbReference>
<name>A0ABD6ENX0_9BILA</name>
<comment type="caution">
    <text evidence="1">The sequence shown here is derived from an EMBL/GenBank/DDBJ whole genome shotgun (WGS) entry which is preliminary data.</text>
</comment>
<evidence type="ECO:0000313" key="1">
    <source>
        <dbReference type="EMBL" id="MFH4978688.1"/>
    </source>
</evidence>
<reference evidence="1 2" key="1">
    <citation type="submission" date="2024-08" db="EMBL/GenBank/DDBJ databases">
        <title>Gnathostoma spinigerum genome.</title>
        <authorList>
            <person name="Gonzalez-Bertolin B."/>
            <person name="Monzon S."/>
            <person name="Zaballos A."/>
            <person name="Jimenez P."/>
            <person name="Dekumyoy P."/>
            <person name="Varona S."/>
            <person name="Cuesta I."/>
            <person name="Sumanam S."/>
            <person name="Adisakwattana P."/>
            <person name="Gasser R.B."/>
            <person name="Hernandez-Gonzalez A."/>
            <person name="Young N.D."/>
            <person name="Perteguer M.J."/>
        </authorList>
    </citation>
    <scope>NUCLEOTIDE SEQUENCE [LARGE SCALE GENOMIC DNA]</scope>
    <source>
        <strain evidence="1">AL3</strain>
        <tissue evidence="1">Liver</tissue>
    </source>
</reference>
<dbReference type="Gene3D" id="1.10.720.60">
    <property type="match status" value="1"/>
</dbReference>
<organism evidence="1 2">
    <name type="scientific">Gnathostoma spinigerum</name>
    <dbReference type="NCBI Taxonomy" id="75299"/>
    <lineage>
        <taxon>Eukaryota</taxon>
        <taxon>Metazoa</taxon>
        <taxon>Ecdysozoa</taxon>
        <taxon>Nematoda</taxon>
        <taxon>Chromadorea</taxon>
        <taxon>Rhabditida</taxon>
        <taxon>Spirurina</taxon>
        <taxon>Gnathostomatomorpha</taxon>
        <taxon>Gnathostomatoidea</taxon>
        <taxon>Gnathostomatidae</taxon>
        <taxon>Gnathostoma</taxon>
    </lineage>
</organism>
<evidence type="ECO:0000313" key="2">
    <source>
        <dbReference type="Proteomes" id="UP001608902"/>
    </source>
</evidence>
<dbReference type="EMBL" id="JBGFUD010003407">
    <property type="protein sequence ID" value="MFH4978688.1"/>
    <property type="molecule type" value="Genomic_DNA"/>
</dbReference>
<proteinExistence type="predicted"/>
<dbReference type="PANTHER" id="PTHR20371:SF1">
    <property type="entry name" value="ENOLASE-PHOSPHATASE E1"/>
    <property type="match status" value="1"/>
</dbReference>
<dbReference type="SUPFAM" id="SSF56784">
    <property type="entry name" value="HAD-like"/>
    <property type="match status" value="1"/>
</dbReference>
<accession>A0ABD6ENX0</accession>
<dbReference type="Proteomes" id="UP001608902">
    <property type="component" value="Unassembled WGS sequence"/>
</dbReference>
<keyword evidence="2" id="KW-1185">Reference proteome</keyword>
<evidence type="ECO:0008006" key="3">
    <source>
        <dbReference type="Google" id="ProtNLM"/>
    </source>
</evidence>
<gene>
    <name evidence="1" type="ORF">AB6A40_005397</name>
</gene>
<protein>
    <recommendedName>
        <fullName evidence="3">Enolase-phosphatase E1</fullName>
    </recommendedName>
</protein>
<dbReference type="InterPro" id="IPR036412">
    <property type="entry name" value="HAD-like_sf"/>
</dbReference>
<sequence length="130" mass="14710">MDSIKALLLDIEGTTTPISFVKEVLFPYAYNNVNGFLTDSMNEEEIREAVALLKECSAAESGTDSNVLVCKSNDEESVIISKLTHNVKYWIEKDKKVFFFGSRLFNSVFQAELVFHFYCFLPSSSFGCYS</sequence>